<dbReference type="AlphaFoldDB" id="A0A9E7ZU16"/>
<gene>
    <name evidence="1" type="ORF">NWE54_25745</name>
</gene>
<dbReference type="Pfam" id="PF13450">
    <property type="entry name" value="NAD_binding_8"/>
    <property type="match status" value="1"/>
</dbReference>
<dbReference type="EMBL" id="CP102774">
    <property type="protein sequence ID" value="UZF87111.1"/>
    <property type="molecule type" value="Genomic_DNA"/>
</dbReference>
<dbReference type="SUPFAM" id="SSF51905">
    <property type="entry name" value="FAD/NAD(P)-binding domain"/>
    <property type="match status" value="1"/>
</dbReference>
<protein>
    <submittedName>
        <fullName evidence="1">NAD(P)-binding protein</fullName>
    </submittedName>
</protein>
<evidence type="ECO:0000313" key="1">
    <source>
        <dbReference type="EMBL" id="UZF87111.1"/>
    </source>
</evidence>
<dbReference type="GO" id="GO:0005829">
    <property type="term" value="C:cytosol"/>
    <property type="evidence" value="ECO:0007669"/>
    <property type="project" value="TreeGrafter"/>
</dbReference>
<reference evidence="1" key="1">
    <citation type="submission" date="2022-08" db="EMBL/GenBank/DDBJ databases">
        <title>Complete Genome Sequences of 2 Bosea sp. soil isolates.</title>
        <authorList>
            <person name="Alvarez Arevalo M."/>
            <person name="Sterndorff E.B."/>
            <person name="Faurdal D."/>
            <person name="Joergensen T.S."/>
            <person name="Weber T."/>
        </authorList>
    </citation>
    <scope>NUCLEOTIDE SEQUENCE</scope>
    <source>
        <strain evidence="1">NBC_00436</strain>
    </source>
</reference>
<dbReference type="InterPro" id="IPR036188">
    <property type="entry name" value="FAD/NAD-bd_sf"/>
</dbReference>
<sequence length="446" mass="50214">MPKAVVLGTGMAGFGAAHRLQAEGITPVMYDKNAYYGGHTMSFRHEPGFVFDIGPHISFTKDERIQDLFAESVDQLYETIQINLNNYWRGYWPQHPVQLHLHGLPEDVVVKVIADFVEERQKPEGPINNYNDWLLASFGPTFAELFPKQYTRKYHLTTAENMSTDWLGPRIYRPSLEEVLRGAISASSPNIHYITHFRYPQQGGFVSYLQKFVPSGDIQLNHELVSVDPRARLLTFSNGTICSYDLLVSSVPLPDLIPMIVGAPRDVQEAARKLACSSCVLVNIGVDREDISNAHMTYFYDEDICFTRLGFPHMLSPNNAPKGTGSIQAEVYFSDKYKPFTGQPSDWIEPVIADLRRCGLLRDSDRILCRNAMYLRYANIIFDLDRAAALATVHGYLDDLGIAYCGRYGDWGYMWTDESFKSGEKAAGAALTRLAASQLRQQAQVA</sequence>
<organism evidence="1">
    <name type="scientific">Bosea sp. NBC_00436</name>
    <dbReference type="NCBI Taxonomy" id="2969620"/>
    <lineage>
        <taxon>Bacteria</taxon>
        <taxon>Pseudomonadati</taxon>
        <taxon>Pseudomonadota</taxon>
        <taxon>Alphaproteobacteria</taxon>
        <taxon>Hyphomicrobiales</taxon>
        <taxon>Boseaceae</taxon>
        <taxon>Bosea</taxon>
    </lineage>
</organism>
<dbReference type="GO" id="GO:0050660">
    <property type="term" value="F:flavin adenine dinucleotide binding"/>
    <property type="evidence" value="ECO:0007669"/>
    <property type="project" value="TreeGrafter"/>
</dbReference>
<proteinExistence type="predicted"/>
<name>A0A9E7ZU16_9HYPH</name>
<dbReference type="GO" id="GO:0008767">
    <property type="term" value="F:UDP-galactopyranose mutase activity"/>
    <property type="evidence" value="ECO:0007669"/>
    <property type="project" value="TreeGrafter"/>
</dbReference>
<dbReference type="PANTHER" id="PTHR21197">
    <property type="entry name" value="UDP-GALACTOPYRANOSE MUTASE"/>
    <property type="match status" value="1"/>
</dbReference>
<accession>A0A9E7ZU16</accession>
<dbReference type="Gene3D" id="3.50.50.60">
    <property type="entry name" value="FAD/NAD(P)-binding domain"/>
    <property type="match status" value="1"/>
</dbReference>
<dbReference type="PANTHER" id="PTHR21197:SF0">
    <property type="entry name" value="UDP-GALACTOPYRANOSE MUTASE"/>
    <property type="match status" value="1"/>
</dbReference>